<organism evidence="6 7">
    <name type="scientific">Legionella brunensis</name>
    <dbReference type="NCBI Taxonomy" id="29422"/>
    <lineage>
        <taxon>Bacteria</taxon>
        <taxon>Pseudomonadati</taxon>
        <taxon>Pseudomonadota</taxon>
        <taxon>Gammaproteobacteria</taxon>
        <taxon>Legionellales</taxon>
        <taxon>Legionellaceae</taxon>
        <taxon>Legionella</taxon>
    </lineage>
</organism>
<dbReference type="Pfam" id="PF03781">
    <property type="entry name" value="FGE-sulfatase"/>
    <property type="match status" value="2"/>
</dbReference>
<dbReference type="GO" id="GO:0008168">
    <property type="term" value="F:methyltransferase activity"/>
    <property type="evidence" value="ECO:0007669"/>
    <property type="project" value="UniProtKB-KW"/>
</dbReference>
<dbReference type="PATRIC" id="fig|29422.6.peg.2662"/>
<evidence type="ECO:0000256" key="2">
    <source>
        <dbReference type="ARBA" id="ARBA00023004"/>
    </source>
</evidence>
<reference evidence="6 7" key="1">
    <citation type="submission" date="2015-11" db="EMBL/GenBank/DDBJ databases">
        <title>Genomic analysis of 38 Legionella species identifies large and diverse effector repertoires.</title>
        <authorList>
            <person name="Burstein D."/>
            <person name="Amaro F."/>
            <person name="Zusman T."/>
            <person name="Lifshitz Z."/>
            <person name="Cohen O."/>
            <person name="Gilbert J.A."/>
            <person name="Pupko T."/>
            <person name="Shuman H.A."/>
            <person name="Segal G."/>
        </authorList>
    </citation>
    <scope>NUCLEOTIDE SEQUENCE [LARGE SCALE GENOMIC DNA]</scope>
    <source>
        <strain evidence="6 7">ATCC 43878</strain>
    </source>
</reference>
<protein>
    <submittedName>
        <fullName evidence="6">Methyltransferase</fullName>
    </submittedName>
</protein>
<proteinExistence type="predicted"/>
<comment type="pathway">
    <text evidence="3">Amino-acid biosynthesis; ergothioneine biosynthesis.</text>
</comment>
<evidence type="ECO:0000259" key="5">
    <source>
        <dbReference type="Pfam" id="PF12867"/>
    </source>
</evidence>
<dbReference type="InterPro" id="IPR024775">
    <property type="entry name" value="DinB-like"/>
</dbReference>
<keyword evidence="2" id="KW-0408">Iron</keyword>
<keyword evidence="7" id="KW-1185">Reference proteome</keyword>
<keyword evidence="6" id="KW-0808">Transferase</keyword>
<gene>
    <name evidence="6" type="ORF">Lbru_2499</name>
</gene>
<dbReference type="InterPro" id="IPR042095">
    <property type="entry name" value="SUMF_sf"/>
</dbReference>
<dbReference type="SUPFAM" id="SSF56436">
    <property type="entry name" value="C-type lectin-like"/>
    <property type="match status" value="1"/>
</dbReference>
<dbReference type="Pfam" id="PF12867">
    <property type="entry name" value="DinB_2"/>
    <property type="match status" value="1"/>
</dbReference>
<dbReference type="GO" id="GO:0052699">
    <property type="term" value="P:ergothioneine biosynthetic process"/>
    <property type="evidence" value="ECO:0007669"/>
    <property type="project" value="InterPro"/>
</dbReference>
<dbReference type="STRING" id="29422.Lbru_2499"/>
<feature type="domain" description="Sulfatase-modifying factor enzyme-like" evidence="4">
    <location>
        <begin position="180"/>
        <end position="316"/>
    </location>
</feature>
<comment type="caution">
    <text evidence="6">The sequence shown here is derived from an EMBL/GenBank/DDBJ whole genome shotgun (WGS) entry which is preliminary data.</text>
</comment>
<evidence type="ECO:0000313" key="6">
    <source>
        <dbReference type="EMBL" id="KTC78207.1"/>
    </source>
</evidence>
<name>A0A0W0S3S7_9GAMM</name>
<evidence type="ECO:0000259" key="4">
    <source>
        <dbReference type="Pfam" id="PF03781"/>
    </source>
</evidence>
<dbReference type="InterPro" id="IPR017806">
    <property type="entry name" value="EgtB"/>
</dbReference>
<dbReference type="InterPro" id="IPR016187">
    <property type="entry name" value="CTDL_fold"/>
</dbReference>
<dbReference type="PANTHER" id="PTHR23150">
    <property type="entry name" value="SULFATASE MODIFYING FACTOR 1, 2"/>
    <property type="match status" value="1"/>
</dbReference>
<keyword evidence="1" id="KW-0560">Oxidoreductase</keyword>
<dbReference type="EMBL" id="LNXV01000033">
    <property type="protein sequence ID" value="KTC78207.1"/>
    <property type="molecule type" value="Genomic_DNA"/>
</dbReference>
<dbReference type="InterPro" id="IPR005532">
    <property type="entry name" value="SUMF_dom"/>
</dbReference>
<dbReference type="NCBIfam" id="TIGR03440">
    <property type="entry name" value="egtB_TIGR03440"/>
    <property type="match status" value="1"/>
</dbReference>
<sequence>MIVKADLIKTFQVVRQKTEELCRPLFVEDYVIQGMADVSPPKWHLAHTTWFFETFVLQPHLIDYKVFDLSFNYRFNSYYQTIGKPYLRAARGLLSRPTTKTIYAYRDYVNRHVLSLVDQLSADKLITIENLIIWGLQHEQQHQELLLMDIKFNFSQDPDFPCYQNSSQILEEMAHVNANHSMLEVAGGIVEIGHNGAEFCFDNERPRHKKILMPYLISPRLVTNGEYLEFISDNGYEDPRWWLADGWDWIHQHQWNAPLYWQKKDNQWHIFTLNGLKPLNFSEAVSHVSYYEADAYAKWRGCRLPTEEEWEYFVRNNRISPQEGNFLESQLYHPQVSLYLDKAPSQFFGDLWEWTASPYSPYPGYKTMEGTLGEYNGKFMNNQMVLRGGCCVTPKAHIRASYRNFFQPDKRWQFSGIRLAANIEGEAK</sequence>
<dbReference type="Proteomes" id="UP000054742">
    <property type="component" value="Unassembled WGS sequence"/>
</dbReference>
<accession>A0A0W0S3S7</accession>
<dbReference type="PANTHER" id="PTHR23150:SF36">
    <property type="entry name" value="HERCYNINE OXYGENASE"/>
    <property type="match status" value="1"/>
</dbReference>
<evidence type="ECO:0000256" key="3">
    <source>
        <dbReference type="ARBA" id="ARBA00037882"/>
    </source>
</evidence>
<dbReference type="AlphaFoldDB" id="A0A0W0S3S7"/>
<keyword evidence="6" id="KW-0489">Methyltransferase</keyword>
<feature type="domain" description="Sulfatase-modifying factor enzyme-like" evidence="4">
    <location>
        <begin position="346"/>
        <end position="420"/>
    </location>
</feature>
<evidence type="ECO:0000313" key="7">
    <source>
        <dbReference type="Proteomes" id="UP000054742"/>
    </source>
</evidence>
<evidence type="ECO:0000256" key="1">
    <source>
        <dbReference type="ARBA" id="ARBA00023002"/>
    </source>
</evidence>
<dbReference type="GO" id="GO:0032259">
    <property type="term" value="P:methylation"/>
    <property type="evidence" value="ECO:0007669"/>
    <property type="project" value="UniProtKB-KW"/>
</dbReference>
<dbReference type="Gene3D" id="3.90.1580.10">
    <property type="entry name" value="paralog of FGE (formylglycine-generating enzyme)"/>
    <property type="match status" value="2"/>
</dbReference>
<feature type="domain" description="DinB-like" evidence="5">
    <location>
        <begin position="11"/>
        <end position="145"/>
    </location>
</feature>
<dbReference type="RefSeq" id="WP_202967552.1">
    <property type="nucleotide sequence ID" value="NZ_CAAAHU010000004.1"/>
</dbReference>
<dbReference type="InterPro" id="IPR051043">
    <property type="entry name" value="Sulfatase_Mod_Factor_Kinase"/>
</dbReference>